<evidence type="ECO:0000259" key="9">
    <source>
        <dbReference type="PROSITE" id="PS52004"/>
    </source>
</evidence>
<dbReference type="Pfam" id="PF00109">
    <property type="entry name" value="ketoacyl-synt"/>
    <property type="match status" value="4"/>
</dbReference>
<keyword evidence="7" id="KW-0012">Acyltransferase</keyword>
<evidence type="ECO:0000256" key="2">
    <source>
        <dbReference type="ARBA" id="ARBA00022450"/>
    </source>
</evidence>
<dbReference type="PROSITE" id="PS00606">
    <property type="entry name" value="KS3_1"/>
    <property type="match status" value="4"/>
</dbReference>
<dbReference type="InterPro" id="IPR016036">
    <property type="entry name" value="Malonyl_transacylase_ACP-bd"/>
</dbReference>
<comment type="cofactor">
    <cofactor evidence="1">
        <name>pantetheine 4'-phosphate</name>
        <dbReference type="ChEBI" id="CHEBI:47942"/>
    </cofactor>
</comment>
<dbReference type="Gene3D" id="1.10.1200.10">
    <property type="entry name" value="ACP-like"/>
    <property type="match status" value="4"/>
</dbReference>
<dbReference type="PROSITE" id="PS00012">
    <property type="entry name" value="PHOSPHOPANTETHEINE"/>
    <property type="match status" value="4"/>
</dbReference>
<feature type="domain" description="Ketosynthase family 3 (KS3)" evidence="9">
    <location>
        <begin position="4442"/>
        <end position="4866"/>
    </location>
</feature>
<dbReference type="InterPro" id="IPR036291">
    <property type="entry name" value="NAD(P)-bd_dom_sf"/>
</dbReference>
<dbReference type="CDD" id="cd00833">
    <property type="entry name" value="PKS"/>
    <property type="match status" value="4"/>
</dbReference>
<comment type="caution">
    <text evidence="10">The sequence shown here is derived from an EMBL/GenBank/DDBJ whole genome shotgun (WGS) entry which is preliminary data.</text>
</comment>
<evidence type="ECO:0000256" key="4">
    <source>
        <dbReference type="ARBA" id="ARBA00022679"/>
    </source>
</evidence>
<dbReference type="Pfam" id="PF18369">
    <property type="entry name" value="PKS_DE"/>
    <property type="match status" value="4"/>
</dbReference>
<dbReference type="InterPro" id="IPR020841">
    <property type="entry name" value="PKS_Beta-ketoAc_synthase_dom"/>
</dbReference>
<proteinExistence type="predicted"/>
<dbReference type="InterPro" id="IPR057326">
    <property type="entry name" value="KR_dom"/>
</dbReference>
<dbReference type="PROSITE" id="PS50075">
    <property type="entry name" value="CARRIER"/>
    <property type="match status" value="4"/>
</dbReference>
<dbReference type="PANTHER" id="PTHR43775:SF51">
    <property type="entry name" value="INACTIVE PHENOLPHTHIOCEROL SYNTHESIS POLYKETIDE SYNTHASE TYPE I PKS1-RELATED"/>
    <property type="match status" value="1"/>
</dbReference>
<keyword evidence="2" id="KW-0596">Phosphopantetheine</keyword>
<dbReference type="InterPro" id="IPR050091">
    <property type="entry name" value="PKS_NRPS_Biosynth_Enz"/>
</dbReference>
<dbReference type="Pfam" id="PF16197">
    <property type="entry name" value="KAsynt_C_assoc"/>
    <property type="match status" value="4"/>
</dbReference>
<accession>A0ABV7PAF7</accession>
<dbReference type="Pfam" id="PF08659">
    <property type="entry name" value="KR"/>
    <property type="match status" value="4"/>
</dbReference>
<dbReference type="InterPro" id="IPR015083">
    <property type="entry name" value="NorB/c/GfsB-D-like_docking"/>
</dbReference>
<dbReference type="EMBL" id="JBHRWK010000092">
    <property type="protein sequence ID" value="MFC3455472.1"/>
    <property type="molecule type" value="Genomic_DNA"/>
</dbReference>
<dbReference type="InterPro" id="IPR032821">
    <property type="entry name" value="PKS_assoc"/>
</dbReference>
<evidence type="ECO:0000256" key="1">
    <source>
        <dbReference type="ARBA" id="ARBA00001957"/>
    </source>
</evidence>
<keyword evidence="6" id="KW-0511">Multifunctional enzyme</keyword>
<dbReference type="SMART" id="SM01294">
    <property type="entry name" value="PKS_PP_betabranch"/>
    <property type="match status" value="4"/>
</dbReference>
<dbReference type="Pfam" id="PF08990">
    <property type="entry name" value="Docking"/>
    <property type="match status" value="1"/>
</dbReference>
<evidence type="ECO:0000256" key="7">
    <source>
        <dbReference type="ARBA" id="ARBA00023315"/>
    </source>
</evidence>
<dbReference type="SMART" id="SM00822">
    <property type="entry name" value="PKS_KR"/>
    <property type="match status" value="4"/>
</dbReference>
<dbReference type="InterPro" id="IPR020806">
    <property type="entry name" value="PKS_PP-bd"/>
</dbReference>
<dbReference type="RefSeq" id="WP_378245944.1">
    <property type="nucleotide sequence ID" value="NZ_JBHRWK010000092.1"/>
</dbReference>
<dbReference type="InterPro" id="IPR013968">
    <property type="entry name" value="PKS_KR"/>
</dbReference>
<dbReference type="PANTHER" id="PTHR43775">
    <property type="entry name" value="FATTY ACID SYNTHASE"/>
    <property type="match status" value="1"/>
</dbReference>
<dbReference type="NCBIfam" id="NF045894">
    <property type="entry name" value="PKS_plus_SDR"/>
    <property type="match status" value="4"/>
</dbReference>
<dbReference type="SUPFAM" id="SSF52151">
    <property type="entry name" value="FabD/lysophospholipase-like"/>
    <property type="match status" value="4"/>
</dbReference>
<feature type="domain" description="Ketosynthase family 3 (KS3)" evidence="9">
    <location>
        <begin position="34"/>
        <end position="458"/>
    </location>
</feature>
<dbReference type="Gene3D" id="3.30.70.3290">
    <property type="match status" value="4"/>
</dbReference>
<dbReference type="Pfam" id="PF00550">
    <property type="entry name" value="PP-binding"/>
    <property type="match status" value="4"/>
</dbReference>
<dbReference type="InterPro" id="IPR041618">
    <property type="entry name" value="PKS_DE"/>
</dbReference>
<keyword evidence="5" id="KW-0045">Antibiotic biosynthesis</keyword>
<dbReference type="SMART" id="SM00827">
    <property type="entry name" value="PKS_AT"/>
    <property type="match status" value="4"/>
</dbReference>
<evidence type="ECO:0000313" key="10">
    <source>
        <dbReference type="EMBL" id="MFC3455472.1"/>
    </source>
</evidence>
<keyword evidence="3" id="KW-0597">Phosphoprotein</keyword>
<evidence type="ECO:0000256" key="5">
    <source>
        <dbReference type="ARBA" id="ARBA00023194"/>
    </source>
</evidence>
<dbReference type="InterPro" id="IPR036736">
    <property type="entry name" value="ACP-like_sf"/>
</dbReference>
<protein>
    <submittedName>
        <fullName evidence="10">Type I polyketide synthase</fullName>
    </submittedName>
</protein>
<dbReference type="SUPFAM" id="SSF47336">
    <property type="entry name" value="ACP-like"/>
    <property type="match status" value="4"/>
</dbReference>
<keyword evidence="11" id="KW-1185">Reference proteome</keyword>
<dbReference type="InterPro" id="IPR014031">
    <property type="entry name" value="Ketoacyl_synth_C"/>
</dbReference>
<dbReference type="InterPro" id="IPR016039">
    <property type="entry name" value="Thiolase-like"/>
</dbReference>
<gene>
    <name evidence="10" type="ORF">ACFOSH_39070</name>
</gene>
<dbReference type="InterPro" id="IPR009081">
    <property type="entry name" value="PP-bd_ACP"/>
</dbReference>
<evidence type="ECO:0000259" key="8">
    <source>
        <dbReference type="PROSITE" id="PS50075"/>
    </source>
</evidence>
<dbReference type="InterPro" id="IPR014043">
    <property type="entry name" value="Acyl_transferase_dom"/>
</dbReference>
<dbReference type="SMART" id="SM00825">
    <property type="entry name" value="PKS_KS"/>
    <property type="match status" value="4"/>
</dbReference>
<feature type="domain" description="Carrier" evidence="8">
    <location>
        <begin position="4349"/>
        <end position="4424"/>
    </location>
</feature>
<feature type="domain" description="Carrier" evidence="8">
    <location>
        <begin position="2873"/>
        <end position="2948"/>
    </location>
</feature>
<dbReference type="Proteomes" id="UP001595645">
    <property type="component" value="Unassembled WGS sequence"/>
</dbReference>
<dbReference type="InterPro" id="IPR006162">
    <property type="entry name" value="Ppantetheine_attach_site"/>
</dbReference>
<dbReference type="Gene3D" id="6.10.140.1830">
    <property type="match status" value="4"/>
</dbReference>
<dbReference type="Gene3D" id="3.40.47.10">
    <property type="match status" value="4"/>
</dbReference>
<dbReference type="InterPro" id="IPR016035">
    <property type="entry name" value="Acyl_Trfase/lysoPLipase"/>
</dbReference>
<dbReference type="SUPFAM" id="SSF53901">
    <property type="entry name" value="Thiolase-like"/>
    <property type="match status" value="4"/>
</dbReference>
<feature type="domain" description="Ketosynthase family 3 (KS3)" evidence="9">
    <location>
        <begin position="1492"/>
        <end position="1901"/>
    </location>
</feature>
<sequence>MGTPSEKVVDALRASLKETGRLREQNQRLLDAAREPIAIVGMACRYPGGVASPEDLWRLLADGADAVGGFPTDRGWKLDELYHPDPDHAGTSYAREGAFVHDAGQFDPGLFGISPREALAMDPQQRLLLETSWEAFERAGIALPAVKGTRTGVFAGTNNQDYVSLLENGPDELEGFLGTGNAAAVLSGRVAYTFGLEGPAVTVDTACSSSLVALHLAVQALRNGECDLALAAGVTIMSTPAAFLDFSRQRGLAVDGRCKPFADAADGTGWGEGAGVLLVERLSDARRAGHRVLAVVRGSAVNQDGASNGLTAPNGPSQRRVIRAALANAALTPSEVDVVEAHGTGTALGDPIEAQALLATYGQDRERPLWLGAVKSNLGHTQAAAGVAGVIKMVMAMRHGVLPKSLHTDTPSSRVDWTAGSVELLTEAKSWPETGRPRRAGVSSFGFSGTNAHAVLEQAPADDVERVEPAAPSVVPFVLSGKTPAALRAQADRLLSVVDSGVDPVDVAFSLVTTRTALEHRAVVLGDDLTAGLTALAAGTSSADVVTGAVSRGRSAFLFAGQGSQRVGMGAELYAEFPVFAAAFDAACEFLPSLGDLGRTEFAQPALFALEVALYRLVESWGVRPDFLMGHSIGEIAAAHVAGVFSLEDAGRLVSARGRLMQALPAGGVMVAIEATEDEFVPTAEFGIAAVNGPNSVVISGVESAVVALAEEFAAKGRKTKQLEVSHAFHSPLMEPMLAEFAEVLTGITFNAPVIPLVSTVSGELAADLASPQYWLDHVRQAVRFADGVRTLAAQGVTSFLELGPDGVLSGLAQGCLPDTDALFAPILRADRPEVRTAITALGALHTRGTEVDWTALVSGNCVELPTYAFQHERYWFDPAITEAVADPLDAEFWAAVERDDVESIATTFSVDADQPLRAALPALAAWRHRRRQEAEADSWAYQVDWRPLTPTGTADPDGRWLVVLPESHQDTRLLEAFGDRAQVLVLTGTPDRAELATRLADLTGFTGVLSRMDGAGTLVLLQALGDAGLEAPLWAATRQAVSVEPADRVARPEEAQLWGLGRVAALEHPDRWGGLLDLPAEDDEQTLRHTLAVLGGTEDQLAIRPSGVFARRLTRAAATTGTDRSWQPRGTVLITGGTGALGSRVARWAAAAGADRLVLAGRRGPDAPGAAELAADLRALGAEVTILACDVADRAAVAELVAAAGPLTAVVHTAGILDDGVLDGLTADRLAAVLPGKAGAAVHLHELTRDLDLDAFVLFSAFAGTIGSAGQGNYAGANAVLDALAEQRRADGLPATAIAWGPWAGDGMAARAAGGLDALGLPAMGPDVALEALGRAVGSARAITVVADVDWDRFAPAFRSGRPSPLLAELAPVPAGTGPRLTGLAARVAGLDPAERERVLLATVRTEAAAVLGYPDPALVDSGSAFRELGFDSLTAIELRNRIAAATGLKLPSSLVFDYPTPAALAAHLLAGLLGAEAETPAAVTAPAVTDEPIAIVAMACRFPGGVATPEDFWQLLVDGRDAMTGFPTDRGWLATGTGAFLDDVAGFEPRFFGISPREALAMDPQQRLLLETSWEAFERARIAPDSVRGKRIGVFAGTNGQDYVALVDQGGAETEGYLGTGNSASVLSGRVAYTFGLEGPAVTVDTACSSSLVALHLATQALRGGECEMALVGGVTVMSTPSAFAEFTAQGGLAADGRCKPFAAGADGTGWGEGAGMLLVERLSDARRHGRRILAVVRGSAINSDGASNGFTAPNGPSQQRVIRAALANSGLRPSEVDVVETHGTGTELGDPIEAQALLATYGQDREEPLWLGAVKSNIGHTQAAAGVAGVIKTVLALRHGTLPGTLHFDGPSPHVDWSAGRVSVVDRTRDWPETGRPRRAGVSSFGLSGTNAHTVLEQAPAETPAEAAPEQPGLVALPLSGKTPDGLRAQASRLRETVAGAENLVDTAYSLAVTRSALDERAVVLGADRDELLAGLTALAEATSSAQVIRGSAVPGGVAFLFTGQGAQRPGMGRELYQRFPVFAKAFDEVCENVDGLLDSPLREVVFAAAGTPEADLLDRTAYTQVALFAVEVALFRLTESFGIRPDVLLGHSVGEIAAAHVSGVLSLADACELVAARGRLMQALPAGGAMAALEATEAEVLALLTDEVGIAALNGPRSTVVSGTEAAVDAVAARLAATGRKTRRLRVSHAFHSPLMEPMLDGFAEVLRGLRFGEPVIPLVSNVTGEPVTAPDAEYWLAHVRRAVRFADGVAVLRARGISTVVELGPDGVLSAMAQETLPDVAYLPVLRKDRPEENSLFAALAGLHVRGRAPDWAALYPGASLADLPTYAFQRERFWLDTPAQEGHAGEPVDARFWAAVERADLDSLAATLQVHGEDREPLRSLLPSLSAWHRRRSELAETADWRYRISWEPLSSKESIPSGSWLVVLPSGYETAETALAVVAALPGARTLCLTPADLDRETLAGVLGEHAPDGVVSLLGLADWGVAGSLVLFQALSGLDTRIWAVTRGAVSVSAADGPPDPVAAQLWGIARVAALELPATWGGIIDLPADGGPLAAEAMSLLGGTEDQVAVRPSGIFTRRLVRAAPSGEETTAWRPTGTVLLTGGTGALGAQVARWLAGRGAEHLVLCGRRGAQAGGATELADELRALGSAVTLVACDVTDRAAVEGLLRRLADDGAPVRAVVHAAGVPQLTALADTDPAEFAEVVAAKVEGARHLHELTEDLDAFVVFSSIAATWGSAGQSGYAAANAYLDALVELRRGQGLSGTSVAWGPWAGDGMAAGEAGAQLHRLGLTGLAPELATAALGHALDHDEVTVTVADVDWPRFVPVFTAHRPSPLLAAVTEVDAVAEPADSALSLRLRALPEAARQEFLLDLVRTEAAAVLGYAGPDAVSSGSSFRELGFDSLTAVELRNRLTEVTGLKLTATLVFDYPTPEALAGYLRTELSGDTTAAAVVSRTATVTDEPIAIVGIGCRFPGGVTSPSDLWALLAEGGDAISAFPADRGWQPDAGYAHEGGFIHDAAEFDAEFFGISPREALAMDPQQRILLETSWEAFEHAGIDVSTLRGSRTGVFVGAGPQGYGAGAGDLPEAVEGHLMIGTTPSVVSGRVAYSFGLEGPAVTVDTACSSSLVALHWAAQALRQGECELALAGGVTIMSTSTAFEGFSAQGGLAADGRCKAFAEGADGTGWGEGAGMLLVERLSDARRLGHRVLAVVRGSAINSDGASNGLTAPNGPSQQRVIREALASAGLEPSDVDAVEAHGTGTALGDPIEAQALLATYGQDRDQPLWLGSVKSNLGHTQAAAGVAGVIKMVMAMRHGSLPRTLHAAEPTSRVDWSAGAVSLLTEARDWPDDAAPRRAGVSSFGISGTNAHVILEQAPPEPSPEPARSPSVVPWVLSAKSELALRAQAARLRSIVDESAEPADVANVLATGRSALPYRSVVLGADRAELARALDVLAAGESAAGVVRGEQGKGKVAFLFTGQGSQRLGMGRELAAEFPVFAEHFGLVCARLDELLGGSVAEVTYAGDDLLDQTVHAQAALFAVEVALFRLAESWGVRPDYLMGHSVGEIAAAHVSGVLSLEDACKLVAARGKLMQALPSGGAMVAVEAAEEEILPLLSGAEEHAGIAALNGPRAAVLSGTEEVVLRVAGELAGRGHRTRRLRVSHAFHSPLMEPMLPEFRAVLETLTFGAAGIPVVSNLTGAVTDDLASPAYWLAHVRRAVRFADGVRMLHGLGVTTFLELGPDSTLCAAARDCLPDAAGVDFVPLLHRDRPEVRTAVTALARLHVRGAGVRWSSVVGGARPELPTYAFQRERYWLTVAAPAPAGQGDGDPGFWEAVDREDAEAVAASLQVGEEELATVLPALSAWRRRGNEKSTVDSWRYRADWRPVSQPGGPPSGRWLVAFPEGLQDDEAVSGLLSALGAHAVPFGLADADRETLADSLRAAGDGVTGVVSLLGLAGGGMLTSLVFLQALNDAGITAPCWAITRGAVSTGPSDRVADPAQAQIWGLGRVAGLEQPARWGGLLDLPAKADDRTYALVLGALAGAEDQLAVRQSGIFARRLVRAADPVETTWRPSGTVLVTGGTGALGARVARWAAEGGARHLVLTSRRGPGAPGSEALEADLRALGAEVTIAACDVTDREAVAGLLRGHPVSTVVHTAGVLDDGMLDGLTAERVDAVLKSKVEGARILHDLTGDLDAFVVFSAFAGAVGSAGQAAYAAANAHLDALMEQRHADGLPGTAIAWGPWAGDGMAAGVAAGLGALGLPGMEPELAVRALGVSVAAGRPAVIVADVDWTRFAPLFSGTRAARLLVELPEAAVAENKEPAEAASGMLGGKLAGLPRPRQEAVLLDLVRAEAAAVLGYPGRDAVAADRAFRDLGFDSLTAVELRNSLEATTGLPLPSSLVFDYPTPSVLSAWLCAELVGHTPDVAEPAVLTGRADEPIAIVGIGCRFPGGVRSPEEFWSLIADGRDAVGGFPADRGWDLDRLHHPGDGESGGSDAKEGAFLHGASEFDPAFFGISPREALAMDPQQRLVLETSWEAFERAGVDPESVRGSRTGVFVGSNGQDYLTLVLEAQENLEGYRGTGNSASVMSGRVAYALGLEGPAVTVDTACSSSLVALHWAVQALRAGECELALAGGVTVMSTPGAFVEFSAQGGLAGDGRCKAFAEGADGTGWGEGAGMLLVERLSDAERHGHPVLAVVRGSAINSDGASNGLTAPNGPSQQRVIRAALASAGLRSSDVDAVEAHGTGTALGDPIEAQALLATYGQDREEPLWLGSVKSNLGHTQAAAGVAGIIKIVMALRHGLLPKTLHVDEPTSQVDWSAGAVSLLTEPRPWTDNGRPRRAAVSSFGISGTNAHTIIEQAPPVPASVASVPTSTVPWVLSARDEQALRTRAAELKSFVESGAPGIPDVAYSLAVSRSAMDHRAVVTGRDRAELLRALDVVAEGGSAPGIVRGVVSTGRTAFLCTGQGAQRPGMGRELSAEFPVFAEALAEICAEFDRYLDLPLLEVMLSDPESLNRTEYTQAALFALETALFRLLESWGLRPDYLLGHSVGELVAAHVAGVFSLADACKLVAARGRLMQALPSGTDGGGAMVAVEATEDEVRDLLEKDSAAVDIAAVNGPRSVVLSGADAAVSAVAGEFAGQGRKTKRLVVSHAFHSSLMEPMLEEFGRVLGTITFHEPEIPVVSNVTGSLDGALTTPAYWVSHVREAVRFADGVATLAAAGVTKFVELGPDGVLTAMAQGCLPEEDALFVPVLRGDRPEARTAVTAVAAVYAHGAAVSWPALLDGDRVDLPTYPFRRDRYWVSPAEPGQAAADAVDEKFWAAVDTGDLGSLTGLTAAGGDQSLSSVLPALSAWRRGQRDSSVAQRWRYRVGWAPVSVPSGRPVGRWVVACAAADPAAAALAAELDAELVSGVTGRDGWAAWLTESHPDGVLSFLDAIATLTLVQAMADTESAGKVWAVTRGAVSTGPADRPDAPEQAQVWGLGRVVALELPEVWGGVVDLPADLPADLGDDALTALPGLLADGTEDQVAVRPDGVFARRLTPAAPAVPGPWPVSGTALVTGGTGALGGHVARLLARRGAGHLVLVSRRGAESPGAEDLAAELRDLGAEVTLAACDVADRAATAALLDGLPDLSVVVHAAGLAQSTALPDCTEAEFAAVISAKVDGAVNLHELTKERSLSDFVVFSSIAATWGSGGQSGYAAANAFLDALIEQRRADGLPGLAVAWGPWAGGGMAEGEAGEGLAKRGLQALAPERALTALEQAREDVTVTVADVDWRRFAPVFTTRRPSPLLTGLPEVRELVEDDPVADEDSSAGLRDKLAALEPAEQVRTVLELVRAEAASVLGYGGLEAIEPGRAFRELGFDSLTAVDLRNQLRAATGLTLPATLVFDYPKPAVLADYLLAQLRSGDGTGVDSLFGQLDQLDATLARLTGDPDVLGSVTARLNAALARLTGAGETEEEAAVADLLDEASDDEIFAFINNELGR</sequence>
<dbReference type="Pfam" id="PF02801">
    <property type="entry name" value="Ketoacyl-synt_C"/>
    <property type="match status" value="4"/>
</dbReference>
<dbReference type="InterPro" id="IPR014030">
    <property type="entry name" value="Ketoacyl_synth_N"/>
</dbReference>
<dbReference type="InterPro" id="IPR018201">
    <property type="entry name" value="Ketoacyl_synth_AS"/>
</dbReference>
<feature type="domain" description="Carrier" evidence="8">
    <location>
        <begin position="1396"/>
        <end position="1474"/>
    </location>
</feature>
<dbReference type="CDD" id="cd08952">
    <property type="entry name" value="KR_1_SDR_x"/>
    <property type="match status" value="4"/>
</dbReference>
<dbReference type="Gene3D" id="3.40.50.720">
    <property type="entry name" value="NAD(P)-binding Rossmann-like Domain"/>
    <property type="match status" value="4"/>
</dbReference>
<name>A0ABV7PAF7_9PSEU</name>
<dbReference type="SUPFAM" id="SSF55048">
    <property type="entry name" value="Probable ACP-binding domain of malonyl-CoA ACP transacylase"/>
    <property type="match status" value="4"/>
</dbReference>
<dbReference type="Pfam" id="PF00698">
    <property type="entry name" value="Acyl_transf_1"/>
    <property type="match status" value="4"/>
</dbReference>
<organism evidence="10 11">
    <name type="scientific">Amycolatopsis speibonae</name>
    <dbReference type="NCBI Taxonomy" id="1450224"/>
    <lineage>
        <taxon>Bacteria</taxon>
        <taxon>Bacillati</taxon>
        <taxon>Actinomycetota</taxon>
        <taxon>Actinomycetes</taxon>
        <taxon>Pseudonocardiales</taxon>
        <taxon>Pseudonocardiaceae</taxon>
        <taxon>Amycolatopsis</taxon>
    </lineage>
</organism>
<evidence type="ECO:0000256" key="6">
    <source>
        <dbReference type="ARBA" id="ARBA00023268"/>
    </source>
</evidence>
<reference evidence="11" key="1">
    <citation type="journal article" date="2019" name="Int. J. Syst. Evol. Microbiol.">
        <title>The Global Catalogue of Microorganisms (GCM) 10K type strain sequencing project: providing services to taxonomists for standard genome sequencing and annotation.</title>
        <authorList>
            <consortium name="The Broad Institute Genomics Platform"/>
            <consortium name="The Broad Institute Genome Sequencing Center for Infectious Disease"/>
            <person name="Wu L."/>
            <person name="Ma J."/>
        </authorList>
    </citation>
    <scope>NUCLEOTIDE SEQUENCE [LARGE SCALE GENOMIC DNA]</scope>
    <source>
        <strain evidence="11">CGMCC 4.7676</strain>
    </source>
</reference>
<dbReference type="SUPFAM" id="SSF51735">
    <property type="entry name" value="NAD(P)-binding Rossmann-fold domains"/>
    <property type="match status" value="8"/>
</dbReference>
<evidence type="ECO:0000256" key="3">
    <source>
        <dbReference type="ARBA" id="ARBA00022553"/>
    </source>
</evidence>
<dbReference type="Gene3D" id="3.40.366.10">
    <property type="entry name" value="Malonyl-Coenzyme A Acyl Carrier Protein, domain 2"/>
    <property type="match status" value="4"/>
</dbReference>
<evidence type="ECO:0000313" key="11">
    <source>
        <dbReference type="Proteomes" id="UP001595645"/>
    </source>
</evidence>
<dbReference type="SMART" id="SM00823">
    <property type="entry name" value="PKS_PP"/>
    <property type="match status" value="4"/>
</dbReference>
<dbReference type="InterPro" id="IPR001227">
    <property type="entry name" value="Ac_transferase_dom_sf"/>
</dbReference>
<feature type="domain" description="Ketosynthase family 3 (KS3)" evidence="9">
    <location>
        <begin position="2966"/>
        <end position="3379"/>
    </location>
</feature>
<keyword evidence="4" id="KW-0808">Transferase</keyword>
<feature type="domain" description="Carrier" evidence="8">
    <location>
        <begin position="5837"/>
        <end position="5912"/>
    </location>
</feature>
<dbReference type="PROSITE" id="PS52004">
    <property type="entry name" value="KS3_2"/>
    <property type="match status" value="4"/>
</dbReference>